<dbReference type="Gene3D" id="3.40.50.2000">
    <property type="entry name" value="Glycogen Phosphorylase B"/>
    <property type="match status" value="2"/>
</dbReference>
<dbReference type="PROSITE" id="PS00375">
    <property type="entry name" value="UDPGT"/>
    <property type="match status" value="1"/>
</dbReference>
<evidence type="ECO:0000313" key="4">
    <source>
        <dbReference type="EMBL" id="GHF25430.1"/>
    </source>
</evidence>
<proteinExistence type="inferred from homology"/>
<comment type="caution">
    <text evidence="4">The sequence shown here is derived from an EMBL/GenBank/DDBJ whole genome shotgun (WGS) entry which is preliminary data.</text>
</comment>
<reference evidence="4" key="1">
    <citation type="journal article" date="2014" name="Int. J. Syst. Evol. Microbiol.">
        <title>Complete genome sequence of Corynebacterium casei LMG S-19264T (=DSM 44701T), isolated from a smear-ripened cheese.</title>
        <authorList>
            <consortium name="US DOE Joint Genome Institute (JGI-PGF)"/>
            <person name="Walter F."/>
            <person name="Albersmeier A."/>
            <person name="Kalinowski J."/>
            <person name="Ruckert C."/>
        </authorList>
    </citation>
    <scope>NUCLEOTIDE SEQUENCE</scope>
    <source>
        <strain evidence="4">JCM 4059</strain>
    </source>
</reference>
<gene>
    <name evidence="4" type="ORF">GCM10010218_02660</name>
</gene>
<dbReference type="SUPFAM" id="SSF53756">
    <property type="entry name" value="UDP-Glycosyltransferase/glycogen phosphorylase"/>
    <property type="match status" value="1"/>
</dbReference>
<dbReference type="InterPro" id="IPR010610">
    <property type="entry name" value="EryCIII-like_C"/>
</dbReference>
<dbReference type="Pfam" id="PF06722">
    <property type="entry name" value="EryCIII-like_C"/>
    <property type="match status" value="1"/>
</dbReference>
<keyword evidence="2" id="KW-0808">Transferase</keyword>
<dbReference type="InterPro" id="IPR006326">
    <property type="entry name" value="UDPGT_MGT-like"/>
</dbReference>
<dbReference type="PANTHER" id="PTHR48050">
    <property type="entry name" value="STEROL 3-BETA-GLUCOSYLTRANSFERASE"/>
    <property type="match status" value="1"/>
</dbReference>
<organism evidence="4 5">
    <name type="scientific">Streptomyces mashuensis</name>
    <dbReference type="NCBI Taxonomy" id="33904"/>
    <lineage>
        <taxon>Bacteria</taxon>
        <taxon>Bacillati</taxon>
        <taxon>Actinomycetota</taxon>
        <taxon>Actinomycetes</taxon>
        <taxon>Kitasatosporales</taxon>
        <taxon>Streptomycetaceae</taxon>
        <taxon>Streptomyces</taxon>
    </lineage>
</organism>
<dbReference type="InterPro" id="IPR035595">
    <property type="entry name" value="UDP_glycos_trans_CS"/>
</dbReference>
<dbReference type="Proteomes" id="UP000638313">
    <property type="component" value="Unassembled WGS sequence"/>
</dbReference>
<dbReference type="GO" id="GO:0017000">
    <property type="term" value="P:antibiotic biosynthetic process"/>
    <property type="evidence" value="ECO:0007669"/>
    <property type="project" value="UniProtKB-ARBA"/>
</dbReference>
<evidence type="ECO:0000256" key="1">
    <source>
        <dbReference type="ARBA" id="ARBA00009995"/>
    </source>
</evidence>
<reference evidence="4" key="2">
    <citation type="submission" date="2020-09" db="EMBL/GenBank/DDBJ databases">
        <authorList>
            <person name="Sun Q."/>
            <person name="Ohkuma M."/>
        </authorList>
    </citation>
    <scope>NUCLEOTIDE SEQUENCE</scope>
    <source>
        <strain evidence="4">JCM 4059</strain>
    </source>
</reference>
<dbReference type="InterPro" id="IPR050426">
    <property type="entry name" value="Glycosyltransferase_28"/>
</dbReference>
<dbReference type="EMBL" id="BNBD01000001">
    <property type="protein sequence ID" value="GHF25430.1"/>
    <property type="molecule type" value="Genomic_DNA"/>
</dbReference>
<dbReference type="FunFam" id="3.40.50.2000:FF:000072">
    <property type="entry name" value="Glycosyl transferase"/>
    <property type="match status" value="1"/>
</dbReference>
<evidence type="ECO:0000256" key="2">
    <source>
        <dbReference type="ARBA" id="ARBA00022679"/>
    </source>
</evidence>
<evidence type="ECO:0000313" key="5">
    <source>
        <dbReference type="Proteomes" id="UP000638313"/>
    </source>
</evidence>
<accession>A0A919E8K7</accession>
<evidence type="ECO:0000259" key="3">
    <source>
        <dbReference type="Pfam" id="PF06722"/>
    </source>
</evidence>
<dbReference type="AlphaFoldDB" id="A0A919E8K7"/>
<protein>
    <submittedName>
        <fullName evidence="4">Macrolide-inactivating glycosyltransferase</fullName>
    </submittedName>
</protein>
<dbReference type="NCBIfam" id="TIGR01426">
    <property type="entry name" value="MGT"/>
    <property type="match status" value="1"/>
</dbReference>
<dbReference type="GO" id="GO:0008194">
    <property type="term" value="F:UDP-glycosyltransferase activity"/>
    <property type="evidence" value="ECO:0007669"/>
    <property type="project" value="InterPro"/>
</dbReference>
<dbReference type="GO" id="GO:0016758">
    <property type="term" value="F:hexosyltransferase activity"/>
    <property type="evidence" value="ECO:0007669"/>
    <property type="project" value="InterPro"/>
</dbReference>
<dbReference type="InterPro" id="IPR002213">
    <property type="entry name" value="UDP_glucos_trans"/>
</dbReference>
<keyword evidence="5" id="KW-1185">Reference proteome</keyword>
<feature type="domain" description="Erythromycin biosynthesis protein CIII-like C-terminal" evidence="3">
    <location>
        <begin position="275"/>
        <end position="385"/>
    </location>
</feature>
<comment type="similarity">
    <text evidence="1">Belongs to the UDP-glycosyltransferase family.</text>
</comment>
<dbReference type="PANTHER" id="PTHR48050:SF13">
    <property type="entry name" value="STEROL 3-BETA-GLUCOSYLTRANSFERASE UGT80A2"/>
    <property type="match status" value="1"/>
</dbReference>
<name>A0A919E8K7_9ACTN</name>
<dbReference type="CDD" id="cd03784">
    <property type="entry name" value="GT1_Gtf-like"/>
    <property type="match status" value="1"/>
</dbReference>
<sequence>MTATRTERPAHIAMFNIAAAGHVHPGLEVIRELVRRGHRVTYAVPQEFAEVVAGTGAEVKVYESTLPIADDPDSWGQDLIDHLDMFLDNAVHSLPQLAAAYEDDVPDLVLYDSTAYPARVLAHRWGVPAVLLSPHMVAWDTWEQDIADEIFGPLMTTERGKAYEKRFAGWLADNGLPMDPNEFSRRPDRCLALISRVMQPHADGVDETVNTFTGPCHGDRGHQGTWERPADAEKVLLISLGSAFTKQPAFYRACVAAFGNLPGWHVVLQIGKHVDVAELGEVPPNIEVSSWVPQLAILRQADAFITHAGMGGSQEGLANGVPMVAVPQAADQFANTELLVNLGVARHVPTEEATPELLREAVLSLVADQEVAERLDRIRATMAGEGGTPYAADLVEAELERVR</sequence>
<dbReference type="RefSeq" id="WP_190127469.1">
    <property type="nucleotide sequence ID" value="NZ_BNBD01000001.1"/>
</dbReference>